<dbReference type="InterPro" id="IPR006204">
    <property type="entry name" value="GHMP_kinase_N_dom"/>
</dbReference>
<dbReference type="RefSeq" id="WP_167048829.1">
    <property type="nucleotide sequence ID" value="NZ_JAAOZB010000002.1"/>
</dbReference>
<evidence type="ECO:0000256" key="2">
    <source>
        <dbReference type="ARBA" id="ARBA00012052"/>
    </source>
</evidence>
<dbReference type="GO" id="GO:0016114">
    <property type="term" value="P:terpenoid biosynthetic process"/>
    <property type="evidence" value="ECO:0007669"/>
    <property type="project" value="UniProtKB-UniRule"/>
</dbReference>
<comment type="function">
    <text evidence="9">Catalyzes the phosphorylation of the position 2 hydroxy group of 4-diphosphocytidyl-2C-methyl-D-erythritol.</text>
</comment>
<keyword evidence="7 9" id="KW-0067">ATP-binding</keyword>
<comment type="catalytic activity">
    <reaction evidence="9">
        <text>4-CDP-2-C-methyl-D-erythritol + ATP = 4-CDP-2-C-methyl-D-erythritol 2-phosphate + ADP + H(+)</text>
        <dbReference type="Rhea" id="RHEA:18437"/>
        <dbReference type="ChEBI" id="CHEBI:15378"/>
        <dbReference type="ChEBI" id="CHEBI:30616"/>
        <dbReference type="ChEBI" id="CHEBI:57823"/>
        <dbReference type="ChEBI" id="CHEBI:57919"/>
        <dbReference type="ChEBI" id="CHEBI:456216"/>
        <dbReference type="EC" id="2.7.1.148"/>
    </reaction>
</comment>
<dbReference type="Pfam" id="PF00288">
    <property type="entry name" value="GHMP_kinases_N"/>
    <property type="match status" value="1"/>
</dbReference>
<dbReference type="InterPro" id="IPR036554">
    <property type="entry name" value="GHMP_kinase_C_sf"/>
</dbReference>
<comment type="pathway">
    <text evidence="9">Isoprenoid biosynthesis; isopentenyl diphosphate biosynthesis via DXP pathway; isopentenyl diphosphate from 1-deoxy-D-xylulose 5-phosphate: step 3/6.</text>
</comment>
<proteinExistence type="inferred from homology"/>
<feature type="active site" evidence="9">
    <location>
        <position position="146"/>
    </location>
</feature>
<evidence type="ECO:0000256" key="1">
    <source>
        <dbReference type="ARBA" id="ARBA00009684"/>
    </source>
</evidence>
<keyword evidence="13" id="KW-1185">Reference proteome</keyword>
<keyword evidence="9" id="KW-0414">Isoprene biosynthesis</keyword>
<evidence type="ECO:0000259" key="10">
    <source>
        <dbReference type="Pfam" id="PF00288"/>
    </source>
</evidence>
<evidence type="ECO:0000256" key="8">
    <source>
        <dbReference type="ARBA" id="ARBA00032554"/>
    </source>
</evidence>
<evidence type="ECO:0000313" key="12">
    <source>
        <dbReference type="EMBL" id="MBA8815778.1"/>
    </source>
</evidence>
<dbReference type="Gene3D" id="3.30.70.890">
    <property type="entry name" value="GHMP kinase, C-terminal domain"/>
    <property type="match status" value="1"/>
</dbReference>
<evidence type="ECO:0000256" key="6">
    <source>
        <dbReference type="ARBA" id="ARBA00022777"/>
    </source>
</evidence>
<evidence type="ECO:0000256" key="7">
    <source>
        <dbReference type="ARBA" id="ARBA00022840"/>
    </source>
</evidence>
<evidence type="ECO:0000259" key="11">
    <source>
        <dbReference type="Pfam" id="PF08544"/>
    </source>
</evidence>
<evidence type="ECO:0000256" key="5">
    <source>
        <dbReference type="ARBA" id="ARBA00022741"/>
    </source>
</evidence>
<gene>
    <name evidence="9" type="primary">ispE</name>
    <name evidence="12" type="ORF">FHX48_000830</name>
</gene>
<feature type="active site" evidence="9">
    <location>
        <position position="18"/>
    </location>
</feature>
<dbReference type="GO" id="GO:0005524">
    <property type="term" value="F:ATP binding"/>
    <property type="evidence" value="ECO:0007669"/>
    <property type="project" value="UniProtKB-UniRule"/>
</dbReference>
<dbReference type="GO" id="GO:0050515">
    <property type="term" value="F:4-(cytidine 5'-diphospho)-2-C-methyl-D-erythritol kinase activity"/>
    <property type="evidence" value="ECO:0007669"/>
    <property type="project" value="UniProtKB-UniRule"/>
</dbReference>
<dbReference type="InterPro" id="IPR004424">
    <property type="entry name" value="IspE"/>
</dbReference>
<dbReference type="Gene3D" id="3.30.230.10">
    <property type="match status" value="1"/>
</dbReference>
<dbReference type="UniPathway" id="UPA00056">
    <property type="reaction ID" value="UER00094"/>
</dbReference>
<dbReference type="NCBIfam" id="TIGR00154">
    <property type="entry name" value="ispE"/>
    <property type="match status" value="1"/>
</dbReference>
<keyword evidence="5 9" id="KW-0547">Nucleotide-binding</keyword>
<dbReference type="InterPro" id="IPR020568">
    <property type="entry name" value="Ribosomal_Su5_D2-typ_SF"/>
</dbReference>
<name>A0A7W3JN30_9MICO</name>
<evidence type="ECO:0000313" key="13">
    <source>
        <dbReference type="Proteomes" id="UP000526083"/>
    </source>
</evidence>
<accession>A0A7W3JN30</accession>
<feature type="domain" description="GHMP kinase N-terminal" evidence="10">
    <location>
        <begin position="76"/>
        <end position="154"/>
    </location>
</feature>
<evidence type="ECO:0000256" key="9">
    <source>
        <dbReference type="HAMAP-Rule" id="MF_00061"/>
    </source>
</evidence>
<keyword evidence="4 9" id="KW-0808">Transferase</keyword>
<dbReference type="SUPFAM" id="SSF55060">
    <property type="entry name" value="GHMP Kinase, C-terminal domain"/>
    <property type="match status" value="1"/>
</dbReference>
<dbReference type="PANTHER" id="PTHR43527:SF2">
    <property type="entry name" value="4-DIPHOSPHOCYTIDYL-2-C-METHYL-D-ERYTHRITOL KINASE, CHLOROPLASTIC"/>
    <property type="match status" value="1"/>
</dbReference>
<dbReference type="PANTHER" id="PTHR43527">
    <property type="entry name" value="4-DIPHOSPHOCYTIDYL-2-C-METHYL-D-ERYTHRITOL KINASE, CHLOROPLASTIC"/>
    <property type="match status" value="1"/>
</dbReference>
<feature type="domain" description="GHMP kinase C-terminal" evidence="11">
    <location>
        <begin position="219"/>
        <end position="289"/>
    </location>
</feature>
<dbReference type="SUPFAM" id="SSF54211">
    <property type="entry name" value="Ribosomal protein S5 domain 2-like"/>
    <property type="match status" value="1"/>
</dbReference>
<dbReference type="EMBL" id="JACGWY010000001">
    <property type="protein sequence ID" value="MBA8815778.1"/>
    <property type="molecule type" value="Genomic_DNA"/>
</dbReference>
<dbReference type="GO" id="GO:0019288">
    <property type="term" value="P:isopentenyl diphosphate biosynthetic process, methylerythritol 4-phosphate pathway"/>
    <property type="evidence" value="ECO:0007669"/>
    <property type="project" value="UniProtKB-UniRule"/>
</dbReference>
<dbReference type="EC" id="2.7.1.148" evidence="2 9"/>
<dbReference type="NCBIfam" id="NF002870">
    <property type="entry name" value="PRK03188.1"/>
    <property type="match status" value="1"/>
</dbReference>
<dbReference type="Proteomes" id="UP000526083">
    <property type="component" value="Unassembled WGS sequence"/>
</dbReference>
<protein>
    <recommendedName>
        <fullName evidence="3 9">4-diphosphocytidyl-2-C-methyl-D-erythritol kinase</fullName>
        <shortName evidence="9">CMK</shortName>
        <ecNumber evidence="2 9">2.7.1.148</ecNumber>
    </recommendedName>
    <alternativeName>
        <fullName evidence="8 9">4-(cytidine-5'-diphospho)-2-C-methyl-D-erythritol kinase</fullName>
    </alternativeName>
</protein>
<dbReference type="AlphaFoldDB" id="A0A7W3JN30"/>
<comment type="similarity">
    <text evidence="1 9">Belongs to the GHMP kinase family. IspE subfamily.</text>
</comment>
<sequence>MSGATASTFQVHVRAPGKINVFFEVGAVESDGYHDVASAYQALSLYEDVWAEHSDGFSIEVAGSVDVAGVPLDESNLAVRAARLLASTTGYSGGVHLTIHKAVPVAGGMGGGSADAAGALVACDALWGTGLAMSELHELAAELGADVPFSLLGGTAIGTGRGDELSPALARGRFEWVLVSNSRGLSTPAVYQALDEYRAQRVLDISPAPRAPMVPPGVMQALRAGDPDMLALHVSNDLQVAALALRPDLAEILELGERSGALAGFVSGSGPTLAFLARDEASALDLQVTLSAAGCDALRAHGPVPGARVSTDPTPRR</sequence>
<evidence type="ECO:0000256" key="4">
    <source>
        <dbReference type="ARBA" id="ARBA00022679"/>
    </source>
</evidence>
<keyword evidence="6 9" id="KW-0418">Kinase</keyword>
<feature type="binding site" evidence="9">
    <location>
        <begin position="104"/>
        <end position="114"/>
    </location>
    <ligand>
        <name>ATP</name>
        <dbReference type="ChEBI" id="CHEBI:30616"/>
    </ligand>
</feature>
<dbReference type="HAMAP" id="MF_00061">
    <property type="entry name" value="IspE"/>
    <property type="match status" value="1"/>
</dbReference>
<dbReference type="PIRSF" id="PIRSF010376">
    <property type="entry name" value="IspE"/>
    <property type="match status" value="1"/>
</dbReference>
<reference evidence="12 13" key="1">
    <citation type="submission" date="2020-07" db="EMBL/GenBank/DDBJ databases">
        <title>Sequencing the genomes of 1000 actinobacteria strains.</title>
        <authorList>
            <person name="Klenk H.-P."/>
        </authorList>
    </citation>
    <scope>NUCLEOTIDE SEQUENCE [LARGE SCALE GENOMIC DNA]</scope>
    <source>
        <strain evidence="12 13">DSM 27576</strain>
    </source>
</reference>
<organism evidence="12 13">
    <name type="scientific">Microbacterium halimionae</name>
    <dbReference type="NCBI Taxonomy" id="1526413"/>
    <lineage>
        <taxon>Bacteria</taxon>
        <taxon>Bacillati</taxon>
        <taxon>Actinomycetota</taxon>
        <taxon>Actinomycetes</taxon>
        <taxon>Micrococcales</taxon>
        <taxon>Microbacteriaceae</taxon>
        <taxon>Microbacterium</taxon>
    </lineage>
</organism>
<evidence type="ECO:0000256" key="3">
    <source>
        <dbReference type="ARBA" id="ARBA00017473"/>
    </source>
</evidence>
<dbReference type="Pfam" id="PF08544">
    <property type="entry name" value="GHMP_kinases_C"/>
    <property type="match status" value="1"/>
</dbReference>
<dbReference type="InterPro" id="IPR013750">
    <property type="entry name" value="GHMP_kinase_C_dom"/>
</dbReference>
<comment type="caution">
    <text evidence="12">The sequence shown here is derived from an EMBL/GenBank/DDBJ whole genome shotgun (WGS) entry which is preliminary data.</text>
</comment>
<dbReference type="InterPro" id="IPR014721">
    <property type="entry name" value="Ribsml_uS5_D2-typ_fold_subgr"/>
</dbReference>